<dbReference type="AlphaFoldDB" id="A0AAC8QC40"/>
<accession>A0AAC8QC40</accession>
<feature type="domain" description="Prepilin type IV endopeptidase peptidase" evidence="3">
    <location>
        <begin position="13"/>
        <end position="117"/>
    </location>
</feature>
<feature type="transmembrane region" description="Helical" evidence="2">
    <location>
        <begin position="157"/>
        <end position="174"/>
    </location>
</feature>
<dbReference type="GO" id="GO:0006465">
    <property type="term" value="P:signal peptide processing"/>
    <property type="evidence" value="ECO:0007669"/>
    <property type="project" value="TreeGrafter"/>
</dbReference>
<dbReference type="EMBL" id="CP011509">
    <property type="protein sequence ID" value="AKJ04908.1"/>
    <property type="molecule type" value="Genomic_DNA"/>
</dbReference>
<feature type="transmembrane region" description="Helical" evidence="2">
    <location>
        <begin position="90"/>
        <end position="110"/>
    </location>
</feature>
<organism evidence="4 5">
    <name type="scientific">Archangium gephyra</name>
    <dbReference type="NCBI Taxonomy" id="48"/>
    <lineage>
        <taxon>Bacteria</taxon>
        <taxon>Pseudomonadati</taxon>
        <taxon>Myxococcota</taxon>
        <taxon>Myxococcia</taxon>
        <taxon>Myxococcales</taxon>
        <taxon>Cystobacterineae</taxon>
        <taxon>Archangiaceae</taxon>
        <taxon>Archangium</taxon>
    </lineage>
</organism>
<reference evidence="4 5" key="1">
    <citation type="submission" date="2015-05" db="EMBL/GenBank/DDBJ databases">
        <title>Genome assembly of Archangium gephyra DSM 2261.</title>
        <authorList>
            <person name="Sharma G."/>
            <person name="Subramanian S."/>
        </authorList>
    </citation>
    <scope>NUCLEOTIDE SEQUENCE [LARGE SCALE GENOMIC DNA]</scope>
    <source>
        <strain evidence="4 5">DSM 2261</strain>
    </source>
</reference>
<dbReference type="Gene3D" id="1.20.120.1220">
    <property type="match status" value="1"/>
</dbReference>
<keyword evidence="2" id="KW-0472">Membrane</keyword>
<proteinExistence type="inferred from homology"/>
<dbReference type="GO" id="GO:0004190">
    <property type="term" value="F:aspartic-type endopeptidase activity"/>
    <property type="evidence" value="ECO:0007669"/>
    <property type="project" value="InterPro"/>
</dbReference>
<evidence type="ECO:0000259" key="3">
    <source>
        <dbReference type="Pfam" id="PF01478"/>
    </source>
</evidence>
<sequence length="180" mass="18875">MDMTSSHIALWTVLGVALVISVATDVLSRRILDAVTYPLMAVGLGVRLWSEGVGDLETGLVSGVVSGVGMALLLVPAATGGKMGWGDVKLMAGVGAVLGFPTVMAAAAFISLAGALQAVVTLLWHGAVWETLGHLVRRWAVRVRLMDESAVSAPGRHIPYGVAIALGTFWAMYWQHDKLG</sequence>
<evidence type="ECO:0000313" key="5">
    <source>
        <dbReference type="Proteomes" id="UP000035579"/>
    </source>
</evidence>
<dbReference type="GO" id="GO:0005886">
    <property type="term" value="C:plasma membrane"/>
    <property type="evidence" value="ECO:0007669"/>
    <property type="project" value="TreeGrafter"/>
</dbReference>
<evidence type="ECO:0000256" key="1">
    <source>
        <dbReference type="ARBA" id="ARBA00005801"/>
    </source>
</evidence>
<dbReference type="PANTHER" id="PTHR30487">
    <property type="entry name" value="TYPE 4 PREPILIN-LIKE PROTEINS LEADER PEPTIDE-PROCESSING ENZYME"/>
    <property type="match status" value="1"/>
</dbReference>
<comment type="similarity">
    <text evidence="1">Belongs to the peptidase A24 family.</text>
</comment>
<evidence type="ECO:0000256" key="2">
    <source>
        <dbReference type="SAM" id="Phobius"/>
    </source>
</evidence>
<evidence type="ECO:0000313" key="4">
    <source>
        <dbReference type="EMBL" id="AKJ04908.1"/>
    </source>
</evidence>
<gene>
    <name evidence="4" type="ORF">AA314_06534</name>
</gene>
<dbReference type="InterPro" id="IPR050882">
    <property type="entry name" value="Prepilin_peptidase/N-MTase"/>
</dbReference>
<name>A0AAC8QC40_9BACT</name>
<feature type="transmembrane region" description="Helical" evidence="2">
    <location>
        <begin position="116"/>
        <end position="136"/>
    </location>
</feature>
<keyword evidence="2" id="KW-1133">Transmembrane helix</keyword>
<dbReference type="KEGG" id="age:AA314_06534"/>
<dbReference type="Proteomes" id="UP000035579">
    <property type="component" value="Chromosome"/>
</dbReference>
<protein>
    <submittedName>
        <fullName evidence="4">Type IV prepilin peptidase TadV/CpaA</fullName>
    </submittedName>
</protein>
<dbReference type="Pfam" id="PF01478">
    <property type="entry name" value="Peptidase_A24"/>
    <property type="match status" value="1"/>
</dbReference>
<dbReference type="InterPro" id="IPR000045">
    <property type="entry name" value="Prepilin_IV_endopep_pep"/>
</dbReference>
<keyword evidence="2" id="KW-0812">Transmembrane</keyword>
<feature type="transmembrane region" description="Helical" evidence="2">
    <location>
        <begin position="59"/>
        <end position="78"/>
    </location>
</feature>
<dbReference type="PANTHER" id="PTHR30487:SF0">
    <property type="entry name" value="PREPILIN LEADER PEPTIDASE_N-METHYLTRANSFERASE-RELATED"/>
    <property type="match status" value="1"/>
</dbReference>